<evidence type="ECO:0000313" key="2">
    <source>
        <dbReference type="EMBL" id="MBM7127361.1"/>
    </source>
</evidence>
<comment type="caution">
    <text evidence="2">The sequence shown here is derived from an EMBL/GenBank/DDBJ whole genome shotgun (WGS) entry which is preliminary data.</text>
</comment>
<sequence>MNSPASTARVAGLLYSINVVTGLFSLMYVPSHVMVHGDAAATVNHILASESLFRAGVAVNVISHVVFLLLPLVLYKLLSPVNKTAAVAMVALAVACVPIDLVAVADQLDVLAFLHGDLYRHALSGDQWYAKVRSSLDAYDDKLLIGEIFWGLWLLPFGYLVFKSGFLPRILGILLMLGYFSYLISFFTQVLGAGDVPGFVMLPAAFGEMGIALWLLVFGVRK</sequence>
<keyword evidence="3" id="KW-1185">Reference proteome</keyword>
<keyword evidence="1" id="KW-0812">Transmembrane</keyword>
<feature type="transmembrane region" description="Helical" evidence="1">
    <location>
        <begin position="86"/>
        <end position="105"/>
    </location>
</feature>
<dbReference type="Pfam" id="PF14329">
    <property type="entry name" value="DUF4386"/>
    <property type="match status" value="1"/>
</dbReference>
<protein>
    <submittedName>
        <fullName evidence="2">DUF4386 domain-containing protein</fullName>
    </submittedName>
</protein>
<accession>A0ABS2K874</accession>
<keyword evidence="1" id="KW-1133">Transmembrane helix</keyword>
<feature type="transmembrane region" description="Helical" evidence="1">
    <location>
        <begin position="199"/>
        <end position="220"/>
    </location>
</feature>
<dbReference type="RefSeq" id="WP_204683896.1">
    <property type="nucleotide sequence ID" value="NZ_BSNR01000014.1"/>
</dbReference>
<feature type="transmembrane region" description="Helical" evidence="1">
    <location>
        <begin position="51"/>
        <end position="74"/>
    </location>
</feature>
<reference evidence="2" key="1">
    <citation type="submission" date="2020-10" db="EMBL/GenBank/DDBJ databases">
        <title>Phylogeny of dyella-like bacteria.</title>
        <authorList>
            <person name="Fu J."/>
        </authorList>
    </citation>
    <scope>NUCLEOTIDE SEQUENCE</scope>
    <source>
        <strain evidence="2">DHOC52</strain>
    </source>
</reference>
<feature type="transmembrane region" description="Helical" evidence="1">
    <location>
        <begin position="143"/>
        <end position="162"/>
    </location>
</feature>
<feature type="transmembrane region" description="Helical" evidence="1">
    <location>
        <begin position="12"/>
        <end position="31"/>
    </location>
</feature>
<proteinExistence type="predicted"/>
<feature type="transmembrane region" description="Helical" evidence="1">
    <location>
        <begin position="169"/>
        <end position="187"/>
    </location>
</feature>
<dbReference type="EMBL" id="JADIKE010000039">
    <property type="protein sequence ID" value="MBM7127361.1"/>
    <property type="molecule type" value="Genomic_DNA"/>
</dbReference>
<evidence type="ECO:0000256" key="1">
    <source>
        <dbReference type="SAM" id="Phobius"/>
    </source>
</evidence>
<keyword evidence="1" id="KW-0472">Membrane</keyword>
<dbReference type="Proteomes" id="UP001430149">
    <property type="component" value="Unassembled WGS sequence"/>
</dbReference>
<evidence type="ECO:0000313" key="3">
    <source>
        <dbReference type="Proteomes" id="UP001430149"/>
    </source>
</evidence>
<gene>
    <name evidence="2" type="ORF">ISP19_18455</name>
</gene>
<dbReference type="InterPro" id="IPR025495">
    <property type="entry name" value="DUF4386"/>
</dbReference>
<organism evidence="2 3">
    <name type="scientific">Dyella flava</name>
    <dbReference type="NCBI Taxonomy" id="1920170"/>
    <lineage>
        <taxon>Bacteria</taxon>
        <taxon>Pseudomonadati</taxon>
        <taxon>Pseudomonadota</taxon>
        <taxon>Gammaproteobacteria</taxon>
        <taxon>Lysobacterales</taxon>
        <taxon>Rhodanobacteraceae</taxon>
        <taxon>Dyella</taxon>
    </lineage>
</organism>
<name>A0ABS2K874_9GAMM</name>